<dbReference type="EMBL" id="CYZV01000007">
    <property type="protein sequence ID" value="CUN85373.1"/>
    <property type="molecule type" value="Genomic_DNA"/>
</dbReference>
<comment type="similarity">
    <text evidence="1">Belongs to the transposase 11 family.</text>
</comment>
<keyword evidence="3" id="KW-0238">DNA-binding</keyword>
<dbReference type="PANTHER" id="PTHR33258:SF1">
    <property type="entry name" value="TRANSPOSASE INSL FOR INSERTION SEQUENCE ELEMENT IS186A-RELATED"/>
    <property type="match status" value="1"/>
</dbReference>
<evidence type="ECO:0000259" key="7">
    <source>
        <dbReference type="Pfam" id="PF14294"/>
    </source>
</evidence>
<dbReference type="GO" id="GO:0004803">
    <property type="term" value="F:transposase activity"/>
    <property type="evidence" value="ECO:0007669"/>
    <property type="project" value="InterPro"/>
</dbReference>
<dbReference type="PANTHER" id="PTHR33258">
    <property type="entry name" value="TRANSPOSASE INSL FOR INSERTION SEQUENCE ELEMENT IS186A-RELATED"/>
    <property type="match status" value="1"/>
</dbReference>
<protein>
    <submittedName>
        <fullName evidence="8">Transposase</fullName>
    </submittedName>
</protein>
<dbReference type="AlphaFoldDB" id="A0A174AAY6"/>
<keyword evidence="4" id="KW-0233">DNA recombination</keyword>
<keyword evidence="5" id="KW-1133">Transmembrane helix</keyword>
<reference evidence="8 9" key="1">
    <citation type="submission" date="2015-09" db="EMBL/GenBank/DDBJ databases">
        <authorList>
            <consortium name="Pathogen Informatics"/>
        </authorList>
    </citation>
    <scope>NUCLEOTIDE SEQUENCE [LARGE SCALE GENOMIC DNA]</scope>
    <source>
        <strain evidence="8 9">2789STDY5834855</strain>
    </source>
</reference>
<organism evidence="8 9">
    <name type="scientific">Clostridium disporicum</name>
    <dbReference type="NCBI Taxonomy" id="84024"/>
    <lineage>
        <taxon>Bacteria</taxon>
        <taxon>Bacillati</taxon>
        <taxon>Bacillota</taxon>
        <taxon>Clostridia</taxon>
        <taxon>Eubacteriales</taxon>
        <taxon>Clostridiaceae</taxon>
        <taxon>Clostridium</taxon>
    </lineage>
</organism>
<evidence type="ECO:0000256" key="2">
    <source>
        <dbReference type="ARBA" id="ARBA00022578"/>
    </source>
</evidence>
<dbReference type="GO" id="GO:0003677">
    <property type="term" value="F:DNA binding"/>
    <property type="evidence" value="ECO:0007669"/>
    <property type="project" value="UniProtKB-KW"/>
</dbReference>
<dbReference type="InterPro" id="IPR025399">
    <property type="entry name" value="DUF4372"/>
</dbReference>
<evidence type="ECO:0000256" key="1">
    <source>
        <dbReference type="ARBA" id="ARBA00010075"/>
    </source>
</evidence>
<keyword evidence="5" id="KW-0812">Transmembrane</keyword>
<keyword evidence="2" id="KW-0815">Transposition</keyword>
<dbReference type="GO" id="GO:0006313">
    <property type="term" value="P:DNA transposition"/>
    <property type="evidence" value="ECO:0007669"/>
    <property type="project" value="InterPro"/>
</dbReference>
<evidence type="ECO:0000313" key="8">
    <source>
        <dbReference type="EMBL" id="CUN85373.1"/>
    </source>
</evidence>
<evidence type="ECO:0000313" key="9">
    <source>
        <dbReference type="Proteomes" id="UP000095558"/>
    </source>
</evidence>
<name>A0A174AAY6_9CLOT</name>
<proteinExistence type="inferred from homology"/>
<feature type="transmembrane region" description="Helical" evidence="5">
    <location>
        <begin position="315"/>
        <end position="333"/>
    </location>
</feature>
<dbReference type="SUPFAM" id="SSF53098">
    <property type="entry name" value="Ribonuclease H-like"/>
    <property type="match status" value="1"/>
</dbReference>
<dbReference type="Pfam" id="PF01609">
    <property type="entry name" value="DDE_Tnp_1"/>
    <property type="match status" value="1"/>
</dbReference>
<sequence>MFNNNNNKLVFNKLIEEIQGTFLERVISKYNGDFRSQHFDTKSHLYALLYSNFMNCKSLRELQTQISHNNKLKRIINIPSVSQFSRKNASRDSRIFEDIFYYLISKAKSRFGEYKLIKDFPPLRIIDSSVIVTALKLAPSLKFDDEKSVMKISTMFNGEYPERINIVKGNINDRKCIDNMFRDKDCIYVFDRGYYDYRWYDQLTESGFKFVTRGVKNSIVMEEKFLDSNINKDIYDTEIIMGSTPVGNLTFNKYREIMCFYDNDEVITFITNIFDLSKEDIINIYKKRWEIELFFKWIKQNLRIKKFIGYNENAVRIQIFSALITYMLIYLFCKKQHSKVKYSILIVTRIIRSNLLEIYYRGIINLSG</sequence>
<gene>
    <name evidence="8" type="ORF">ERS852470_00870</name>
</gene>
<dbReference type="InterPro" id="IPR012337">
    <property type="entry name" value="RNaseH-like_sf"/>
</dbReference>
<evidence type="ECO:0000256" key="4">
    <source>
        <dbReference type="ARBA" id="ARBA00023172"/>
    </source>
</evidence>
<dbReference type="Pfam" id="PF14294">
    <property type="entry name" value="DUF4372"/>
    <property type="match status" value="1"/>
</dbReference>
<dbReference type="NCBIfam" id="NF033592">
    <property type="entry name" value="transpos_IS4_1"/>
    <property type="match status" value="1"/>
</dbReference>
<evidence type="ECO:0000256" key="3">
    <source>
        <dbReference type="ARBA" id="ARBA00023125"/>
    </source>
</evidence>
<dbReference type="RefSeq" id="WP_055275598.1">
    <property type="nucleotide sequence ID" value="NZ_CYZV01000007.1"/>
</dbReference>
<evidence type="ECO:0000256" key="5">
    <source>
        <dbReference type="SAM" id="Phobius"/>
    </source>
</evidence>
<dbReference type="InterPro" id="IPR047952">
    <property type="entry name" value="Transpos_IS4"/>
</dbReference>
<feature type="domain" description="Transposase IS4-like" evidence="6">
    <location>
        <begin position="120"/>
        <end position="328"/>
    </location>
</feature>
<evidence type="ECO:0000259" key="6">
    <source>
        <dbReference type="Pfam" id="PF01609"/>
    </source>
</evidence>
<dbReference type="InterPro" id="IPR002559">
    <property type="entry name" value="Transposase_11"/>
</dbReference>
<feature type="domain" description="DUF4372" evidence="7">
    <location>
        <begin position="7"/>
        <end position="74"/>
    </location>
</feature>
<accession>A0A174AAY6</accession>
<dbReference type="Proteomes" id="UP000095558">
    <property type="component" value="Unassembled WGS sequence"/>
</dbReference>
<keyword evidence="5" id="KW-0472">Membrane</keyword>